<dbReference type="InterPro" id="IPR004805">
    <property type="entry name" value="DnaE2/DnaE/PolC"/>
</dbReference>
<evidence type="ECO:0000259" key="8">
    <source>
        <dbReference type="SMART" id="SM00481"/>
    </source>
</evidence>
<keyword evidence="4" id="KW-0235">DNA replication</keyword>
<dbReference type="Pfam" id="PF02811">
    <property type="entry name" value="PHP"/>
    <property type="match status" value="1"/>
</dbReference>
<dbReference type="EMBL" id="MN585993">
    <property type="protein sequence ID" value="QGJ90114.1"/>
    <property type="molecule type" value="Genomic_DNA"/>
</dbReference>
<evidence type="ECO:0000256" key="4">
    <source>
        <dbReference type="ARBA" id="ARBA00022705"/>
    </source>
</evidence>
<feature type="domain" description="Helix-hairpin-helix DNA-binding motif class 1" evidence="7">
    <location>
        <begin position="882"/>
        <end position="901"/>
    </location>
</feature>
<dbReference type="Pfam" id="PF07733">
    <property type="entry name" value="DNA_pol3_alpha"/>
    <property type="match status" value="1"/>
</dbReference>
<evidence type="ECO:0000256" key="5">
    <source>
        <dbReference type="ARBA" id="ARBA00022932"/>
    </source>
</evidence>
<dbReference type="Pfam" id="PF17657">
    <property type="entry name" value="DNA_pol3_finger"/>
    <property type="match status" value="1"/>
</dbReference>
<evidence type="ECO:0000256" key="6">
    <source>
        <dbReference type="ARBA" id="ARBA00049244"/>
    </source>
</evidence>
<evidence type="ECO:0000256" key="1">
    <source>
        <dbReference type="ARBA" id="ARBA00012417"/>
    </source>
</evidence>
<dbReference type="EC" id="2.7.7.7" evidence="1"/>
<dbReference type="InterPro" id="IPR003141">
    <property type="entry name" value="Pol/His_phosphatase_N"/>
</dbReference>
<keyword evidence="10" id="KW-1185">Reference proteome</keyword>
<dbReference type="InterPro" id="IPR040982">
    <property type="entry name" value="DNA_pol3_finger"/>
</dbReference>
<proteinExistence type="predicted"/>
<keyword evidence="2" id="KW-0808">Transferase</keyword>
<dbReference type="Gene3D" id="3.20.20.140">
    <property type="entry name" value="Metal-dependent hydrolases"/>
    <property type="match status" value="1"/>
</dbReference>
<dbReference type="PANTHER" id="PTHR32294">
    <property type="entry name" value="DNA POLYMERASE III SUBUNIT ALPHA"/>
    <property type="match status" value="1"/>
</dbReference>
<dbReference type="SUPFAM" id="SSF47781">
    <property type="entry name" value="RuvA domain 2-like"/>
    <property type="match status" value="1"/>
</dbReference>
<dbReference type="GO" id="GO:0003677">
    <property type="term" value="F:DNA binding"/>
    <property type="evidence" value="ECO:0007669"/>
    <property type="project" value="InterPro"/>
</dbReference>
<dbReference type="InterPro" id="IPR004013">
    <property type="entry name" value="PHP_dom"/>
</dbReference>
<protein>
    <recommendedName>
        <fullName evidence="1">DNA-directed DNA polymerase</fullName>
        <ecNumber evidence="1">2.7.7.7</ecNumber>
    </recommendedName>
</protein>
<dbReference type="GeneID" id="55624513"/>
<feature type="domain" description="Polymerase/histidinol phosphatase N-terminal" evidence="8">
    <location>
        <begin position="9"/>
        <end position="76"/>
    </location>
</feature>
<evidence type="ECO:0000259" key="7">
    <source>
        <dbReference type="SMART" id="SM00278"/>
    </source>
</evidence>
<dbReference type="GO" id="GO:0003887">
    <property type="term" value="F:DNA-directed DNA polymerase activity"/>
    <property type="evidence" value="ECO:0007669"/>
    <property type="project" value="UniProtKB-KW"/>
</dbReference>
<comment type="catalytic activity">
    <reaction evidence="6">
        <text>DNA(n) + a 2'-deoxyribonucleoside 5'-triphosphate = DNA(n+1) + diphosphate</text>
        <dbReference type="Rhea" id="RHEA:22508"/>
        <dbReference type="Rhea" id="RHEA-COMP:17339"/>
        <dbReference type="Rhea" id="RHEA-COMP:17340"/>
        <dbReference type="ChEBI" id="CHEBI:33019"/>
        <dbReference type="ChEBI" id="CHEBI:61560"/>
        <dbReference type="ChEBI" id="CHEBI:173112"/>
        <dbReference type="EC" id="2.7.7.7"/>
    </reaction>
</comment>
<sequence>MPNRPMRFVSLHSHSTFSSGDGYELPKVHVTRIVELGMKALALSEHGNVSSWVDLEQAAEKAGVQPIFAIEIYFGRPKVRAKTHMVLIAMNEVGLQNINRIVTRSWQQFYYSPTVYWKDLVEFNEGIIALSGCADSALSCELLGGKWFGPKTLEPEDGAYERAVRGVRRFQQVFGDRYYLEVQRFPGLERTCALNPLLAQISRDTGVPLVATADVHYPYPHQNEIQRILHAADRGKDVETTDASWEYDILLTYPLSDREILNDLVGTGLSLDEAKESVLNTERITDRCKGVRLPKAPPPRFKPDEHHDFVGDPKKLLSEWITLGWNYRLKHNKHMRENKAAYKERMKHEYETICAREGFADYFLIVSDLITWAKSQGIAVGPGRGSAAGSLVCYLLQITEIDSMQFPMLFERFLDPTRTDPPDIDIDFEDERRDEVFQYAARVYGSDYVANILNFTRYKGNSALDDIGKVYHLPKWKIDAVKSKLLERPEGHPRFDKSIEDTYNTFPEIRQLVEDTPELAFAPRLEGNLQGFNVHAAGMAIGSVPTNFVSATYEREINGVIRQGIAYDKRGAAYLGMLKFDILSLITMGEIAGICKMAGMKLEDLYRVPLDDNETLQAFRDGDIMGIFQFEGVTTRRILKAVQPTRFMHLADVNALARPGADDKGYIRNKNSGELPDFAHPIIKQHTTVWPNTYGVITYEEQILMILRDLGGFAPAELNRMRKIIHDKLGSTAFNEYFQRFLKGCAAQGLSEDTAREVWDGMVSASGYAFNIAHSVSYAHIGYWQQFLKIHHPAEFYAKKLTKCPTSPEGVIRRGKFIQEAGRHGIDVEPPRLLESGHDWTLIPEKKLIVAGMASVHGIGPKTVDKIIDWRNENADRDLKWDDLLEISGIGVKKIAMITNFVYADDPFGVQRVPRVLNRIRNQIKRGEFSGVPEPDTISIDIDPTSEEQVCYIGIVRQRKYYDAVEQLQKKSKEDLSYEDALAQIDDPHLLTYVALDVEDEYGEIVRVWLWRNKFQPFANAVDKIKLNRDVVIARGRPSEFGGISISANQFVVINPESE</sequence>
<evidence type="ECO:0000313" key="10">
    <source>
        <dbReference type="Proteomes" id="UP000423609"/>
    </source>
</evidence>
<reference evidence="9 10" key="1">
    <citation type="submission" date="2019-10" db="EMBL/GenBank/DDBJ databases">
        <authorList>
            <person name="Garlena R.A."/>
            <person name="Russell D.A."/>
            <person name="Pope W.H."/>
            <person name="Jacobs-Sera D."/>
            <person name="Hatfull G.F."/>
        </authorList>
    </citation>
    <scope>NUCLEOTIDE SEQUENCE [LARGE SCALE GENOMIC DNA]</scope>
</reference>
<keyword evidence="3" id="KW-0548">Nucleotidyltransferase</keyword>
<dbReference type="InterPro" id="IPR029460">
    <property type="entry name" value="DNAPol_HHH"/>
</dbReference>
<dbReference type="SUPFAM" id="SSF89550">
    <property type="entry name" value="PHP domain-like"/>
    <property type="match status" value="1"/>
</dbReference>
<name>A0A649VD25_9CAUD</name>
<dbReference type="SMART" id="SM00278">
    <property type="entry name" value="HhH1"/>
    <property type="match status" value="2"/>
</dbReference>
<gene>
    <name evidence="9" type="primary">76</name>
    <name evidence="9" type="ORF">PBI_INDLULAMITHI_76</name>
</gene>
<dbReference type="KEGG" id="vg:55624513"/>
<dbReference type="InterPro" id="IPR010994">
    <property type="entry name" value="RuvA_2-like"/>
</dbReference>
<dbReference type="InterPro" id="IPR011708">
    <property type="entry name" value="DNA_pol3_alpha_NTPase_dom"/>
</dbReference>
<evidence type="ECO:0000313" key="9">
    <source>
        <dbReference type="EMBL" id="QGJ90114.1"/>
    </source>
</evidence>
<dbReference type="InterPro" id="IPR016195">
    <property type="entry name" value="Pol/histidinol_Pase-like"/>
</dbReference>
<dbReference type="Gene3D" id="1.10.150.870">
    <property type="match status" value="1"/>
</dbReference>
<dbReference type="SMART" id="SM00481">
    <property type="entry name" value="POLIIIAc"/>
    <property type="match status" value="1"/>
</dbReference>
<accession>A0A649VD25</accession>
<evidence type="ECO:0000256" key="2">
    <source>
        <dbReference type="ARBA" id="ARBA00022679"/>
    </source>
</evidence>
<evidence type="ECO:0000256" key="3">
    <source>
        <dbReference type="ARBA" id="ARBA00022695"/>
    </source>
</evidence>
<dbReference type="RefSeq" id="YP_009853827.1">
    <property type="nucleotide sequence ID" value="NC_048824.1"/>
</dbReference>
<keyword evidence="5" id="KW-0239">DNA-directed DNA polymerase</keyword>
<dbReference type="GO" id="GO:0008408">
    <property type="term" value="F:3'-5' exonuclease activity"/>
    <property type="evidence" value="ECO:0007669"/>
    <property type="project" value="InterPro"/>
</dbReference>
<dbReference type="NCBIfam" id="TIGR00594">
    <property type="entry name" value="polc"/>
    <property type="match status" value="1"/>
</dbReference>
<organism evidence="9 10">
    <name type="scientific">Mycobacterium phage Indlulamithi</name>
    <dbReference type="NCBI Taxonomy" id="2656582"/>
    <lineage>
        <taxon>Viruses</taxon>
        <taxon>Duplodnaviria</taxon>
        <taxon>Heunggongvirae</taxon>
        <taxon>Uroviricota</taxon>
        <taxon>Caudoviricetes</taxon>
        <taxon>Indlulamithivirus</taxon>
        <taxon>Indlulamithivirus indlulamithi</taxon>
    </lineage>
</organism>
<dbReference type="InterPro" id="IPR003583">
    <property type="entry name" value="Hlx-hairpin-Hlx_DNA-bd_motif"/>
</dbReference>
<dbReference type="GO" id="GO:0006281">
    <property type="term" value="P:DNA repair"/>
    <property type="evidence" value="ECO:0007669"/>
    <property type="project" value="InterPro"/>
</dbReference>
<dbReference type="Proteomes" id="UP000423609">
    <property type="component" value="Segment"/>
</dbReference>
<feature type="domain" description="Helix-hairpin-helix DNA-binding motif class 1" evidence="7">
    <location>
        <begin position="851"/>
        <end position="870"/>
    </location>
</feature>
<dbReference type="Pfam" id="PF14579">
    <property type="entry name" value="HHH_6"/>
    <property type="match status" value="1"/>
</dbReference>
<dbReference type="GO" id="GO:0006260">
    <property type="term" value="P:DNA replication"/>
    <property type="evidence" value="ECO:0007669"/>
    <property type="project" value="UniProtKB-KW"/>
</dbReference>